<evidence type="ECO:0000313" key="7">
    <source>
        <dbReference type="Proteomes" id="UP001325140"/>
    </source>
</evidence>
<dbReference type="SUPFAM" id="SSF69593">
    <property type="entry name" value="Glycerol-3-phosphate (1)-acyltransferase"/>
    <property type="match status" value="1"/>
</dbReference>
<keyword evidence="4" id="KW-0812">Transmembrane</keyword>
<evidence type="ECO:0000256" key="3">
    <source>
        <dbReference type="ARBA" id="ARBA00023315"/>
    </source>
</evidence>
<gene>
    <name evidence="6" type="ORF">Fokcrypt_00244</name>
</gene>
<name>A0ABZ0UPV6_9RICK</name>
<keyword evidence="7" id="KW-1185">Reference proteome</keyword>
<dbReference type="EMBL" id="CP110343">
    <property type="protein sequence ID" value="WPX97729.1"/>
    <property type="molecule type" value="Genomic_DNA"/>
</dbReference>
<dbReference type="PANTHER" id="PTHR10434:SF40">
    <property type="entry name" value="1-ACYL-SN-GLYCEROL-3-PHOSPHATE ACYLTRANSFERASE"/>
    <property type="match status" value="1"/>
</dbReference>
<dbReference type="PANTHER" id="PTHR10434">
    <property type="entry name" value="1-ACYL-SN-GLYCEROL-3-PHOSPHATE ACYLTRANSFERASE"/>
    <property type="match status" value="1"/>
</dbReference>
<evidence type="ECO:0000256" key="4">
    <source>
        <dbReference type="SAM" id="Phobius"/>
    </source>
</evidence>
<keyword evidence="3 6" id="KW-0012">Acyltransferase</keyword>
<sequence>MVFVRTCLFYLTLFIWTFMITVAFSPIFISATLKKVAKQRIGVIWAFGVMTLLRLICGVRYRVLYDDISIVNEKRILIGSRHESPWETMFFFTVFKKLSFVVKEELLKIPFYGWYLEVLDMIPIKRNHGMGALRKVIRGAERNLENGGSFLIFPEGTRVPHGVVADCKHGIYAVYKNIVQKFGDVPLVPVALDSGKLWKRDQFRIEPGLITVRIHSRLLPNLSQEEFIKTLQKRINSI</sequence>
<evidence type="ECO:0000256" key="1">
    <source>
        <dbReference type="ARBA" id="ARBA00005189"/>
    </source>
</evidence>
<feature type="domain" description="Phospholipid/glycerol acyltransferase" evidence="5">
    <location>
        <begin position="76"/>
        <end position="195"/>
    </location>
</feature>
<proteinExistence type="predicted"/>
<feature type="transmembrane region" description="Helical" evidence="4">
    <location>
        <begin position="41"/>
        <end position="59"/>
    </location>
</feature>
<feature type="transmembrane region" description="Helical" evidence="4">
    <location>
        <begin position="7"/>
        <end position="29"/>
    </location>
</feature>
<dbReference type="SMART" id="SM00563">
    <property type="entry name" value="PlsC"/>
    <property type="match status" value="1"/>
</dbReference>
<reference evidence="6" key="1">
    <citation type="submission" date="2022-10" db="EMBL/GenBank/DDBJ databases">
        <title>Host association and intracellularity evolved multiple times independently in the Rickettsiales.</title>
        <authorList>
            <person name="Castelli M."/>
            <person name="Nardi T."/>
            <person name="Gammuto L."/>
            <person name="Bellinzona G."/>
            <person name="Sabaneyeva E."/>
            <person name="Potekhin A."/>
            <person name="Serra V."/>
            <person name="Petroni G."/>
            <person name="Sassera D."/>
        </authorList>
    </citation>
    <scope>NUCLEOTIDE SEQUENCE [LARGE SCALE GENOMIC DNA]</scope>
    <source>
        <strain evidence="6">US_Bl 11III1</strain>
    </source>
</reference>
<evidence type="ECO:0000313" key="6">
    <source>
        <dbReference type="EMBL" id="WPX97729.1"/>
    </source>
</evidence>
<keyword evidence="4" id="KW-1133">Transmembrane helix</keyword>
<comment type="pathway">
    <text evidence="1">Lipid metabolism.</text>
</comment>
<keyword evidence="4" id="KW-0472">Membrane</keyword>
<dbReference type="InterPro" id="IPR002123">
    <property type="entry name" value="Plipid/glycerol_acylTrfase"/>
</dbReference>
<accession>A0ABZ0UPV6</accession>
<protein>
    <submittedName>
        <fullName evidence="6">2-acyl-glycerophospho-ethanolamine acyltransferase</fullName>
    </submittedName>
</protein>
<dbReference type="Pfam" id="PF01553">
    <property type="entry name" value="Acyltransferase"/>
    <property type="match status" value="1"/>
</dbReference>
<dbReference type="Proteomes" id="UP001325140">
    <property type="component" value="Chromosome"/>
</dbReference>
<evidence type="ECO:0000256" key="2">
    <source>
        <dbReference type="ARBA" id="ARBA00022679"/>
    </source>
</evidence>
<evidence type="ECO:0000259" key="5">
    <source>
        <dbReference type="SMART" id="SM00563"/>
    </source>
</evidence>
<dbReference type="CDD" id="cd07989">
    <property type="entry name" value="LPLAT_AGPAT-like"/>
    <property type="match status" value="1"/>
</dbReference>
<keyword evidence="2" id="KW-0808">Transferase</keyword>
<organism evidence="6 7">
    <name type="scientific">Candidatus Fokinia crypta</name>
    <dbReference type="NCBI Taxonomy" id="1920990"/>
    <lineage>
        <taxon>Bacteria</taxon>
        <taxon>Pseudomonadati</taxon>
        <taxon>Pseudomonadota</taxon>
        <taxon>Alphaproteobacteria</taxon>
        <taxon>Rickettsiales</taxon>
        <taxon>Candidatus Midichloriaceae</taxon>
        <taxon>Candidatus Fokinia</taxon>
    </lineage>
</organism>
<dbReference type="GO" id="GO:0016746">
    <property type="term" value="F:acyltransferase activity"/>
    <property type="evidence" value="ECO:0007669"/>
    <property type="project" value="UniProtKB-KW"/>
</dbReference>